<dbReference type="AlphaFoldDB" id="A0A093V144"/>
<dbReference type="InterPro" id="IPR004481">
    <property type="entry name" value="K/Na/Ca-exchanger"/>
</dbReference>
<dbReference type="Pfam" id="PF01699">
    <property type="entry name" value="Na_Ca_ex"/>
    <property type="match status" value="2"/>
</dbReference>
<comment type="subcellular location">
    <subcellularLocation>
        <location evidence="1">Membrane</location>
        <topology evidence="1">Multi-pass membrane protein</topology>
    </subcellularLocation>
</comment>
<feature type="domain" description="Sodium/calcium exchanger membrane region" evidence="8">
    <location>
        <begin position="220"/>
        <end position="358"/>
    </location>
</feature>
<dbReference type="GO" id="GO:0006874">
    <property type="term" value="P:intracellular calcium ion homeostasis"/>
    <property type="evidence" value="ECO:0007669"/>
    <property type="project" value="TreeGrafter"/>
</dbReference>
<evidence type="ECO:0000256" key="1">
    <source>
        <dbReference type="ARBA" id="ARBA00004141"/>
    </source>
</evidence>
<keyword evidence="6 7" id="KW-0472">Membrane</keyword>
<dbReference type="Gene3D" id="1.20.1420.30">
    <property type="entry name" value="NCX, central ion-binding region"/>
    <property type="match status" value="2"/>
</dbReference>
<evidence type="ECO:0000313" key="9">
    <source>
        <dbReference type="EMBL" id="KFX46262.1"/>
    </source>
</evidence>
<proteinExistence type="inferred from homology"/>
<feature type="transmembrane region" description="Helical" evidence="7">
    <location>
        <begin position="140"/>
        <end position="161"/>
    </location>
</feature>
<evidence type="ECO:0000256" key="6">
    <source>
        <dbReference type="ARBA" id="ARBA00023136"/>
    </source>
</evidence>
<dbReference type="HOGENOM" id="CLU_007948_1_0_1"/>
<feature type="transmembrane region" description="Helical" evidence="7">
    <location>
        <begin position="317"/>
        <end position="338"/>
    </location>
</feature>
<feature type="transmembrane region" description="Helical" evidence="7">
    <location>
        <begin position="116"/>
        <end position="134"/>
    </location>
</feature>
<comment type="caution">
    <text evidence="9">The sequence shown here is derived from an EMBL/GenBank/DDBJ whole genome shotgun (WGS) entry which is preliminary data.</text>
</comment>
<dbReference type="GO" id="GO:0005886">
    <property type="term" value="C:plasma membrane"/>
    <property type="evidence" value="ECO:0007669"/>
    <property type="project" value="TreeGrafter"/>
</dbReference>
<evidence type="ECO:0000256" key="7">
    <source>
        <dbReference type="SAM" id="Phobius"/>
    </source>
</evidence>
<evidence type="ECO:0000259" key="8">
    <source>
        <dbReference type="Pfam" id="PF01699"/>
    </source>
</evidence>
<dbReference type="GO" id="GO:0008273">
    <property type="term" value="F:calcium, potassium:sodium antiporter activity"/>
    <property type="evidence" value="ECO:0007669"/>
    <property type="project" value="TreeGrafter"/>
</dbReference>
<keyword evidence="4 7" id="KW-0812">Transmembrane</keyword>
<sequence length="365" mass="38064">MNWDTLLFNIATFICGVFVLDFGADKFIDHTVIVGRRLGISQTLIALLTVGAEYEELAVVVSAILQQRSPLALGNIIGSSISNILGAFSLGLLFQSGPAIIVGAASAPRFDTTAKIYTALTFLITTIAVGIVYFDVLNPVTGGLLIAVFAVYLASIAYAIYRGVTIPVSDSDSESDDDSDSDSGIGDDNAVATETSALLHSANPSSPPVKRQRRSLIYHIAHLLIGLIALTLSGYILSHSASSIADLLNLSGTVFGVTILSFATTLPEKLVAVLSGARGHGSILVASTAGSNIFLLTLCLGVLAITATGTGASSDKVIIFELVFAWASAALFLLTVLFGGGRVVGVGLVGAYVAFLILEFTVYRR</sequence>
<accession>A0A093V144</accession>
<feature type="transmembrane region" description="Helical" evidence="7">
    <location>
        <begin position="84"/>
        <end position="104"/>
    </location>
</feature>
<feature type="transmembrane region" description="Helical" evidence="7">
    <location>
        <begin position="44"/>
        <end position="64"/>
    </location>
</feature>
<evidence type="ECO:0000256" key="4">
    <source>
        <dbReference type="ARBA" id="ARBA00022692"/>
    </source>
</evidence>
<feature type="transmembrane region" description="Helical" evidence="7">
    <location>
        <begin position="283"/>
        <end position="305"/>
    </location>
</feature>
<reference evidence="9" key="1">
    <citation type="journal article" date="2014" name="PLoS Genet.">
        <title>Signature Gene Expression Reveals Novel Clues to the Molecular Mechanisms of Dimorphic Transition in Penicillium marneffei.</title>
        <authorList>
            <person name="Yang E."/>
            <person name="Wang G."/>
            <person name="Cai J."/>
            <person name="Woo P.C."/>
            <person name="Lau S.K."/>
            <person name="Yuen K.-Y."/>
            <person name="Chow W.-N."/>
            <person name="Lin X."/>
        </authorList>
    </citation>
    <scope>NUCLEOTIDE SEQUENCE [LARGE SCALE GENOMIC DNA]</scope>
    <source>
        <strain evidence="9">PM1</strain>
    </source>
</reference>
<dbReference type="EMBL" id="JPOX01000019">
    <property type="protein sequence ID" value="KFX46262.1"/>
    <property type="molecule type" value="Genomic_DNA"/>
</dbReference>
<feature type="transmembrane region" description="Helical" evidence="7">
    <location>
        <begin position="344"/>
        <end position="363"/>
    </location>
</feature>
<evidence type="ECO:0000256" key="3">
    <source>
        <dbReference type="ARBA" id="ARBA00022449"/>
    </source>
</evidence>
<name>A0A093V144_TALMA</name>
<dbReference type="InterPro" id="IPR004837">
    <property type="entry name" value="NaCa_Exmemb"/>
</dbReference>
<protein>
    <submittedName>
        <fullName evidence="9">Sodium/potassium/calcium exchanger 5</fullName>
    </submittedName>
</protein>
<keyword evidence="3" id="KW-0813">Transport</keyword>
<feature type="transmembrane region" description="Helical" evidence="7">
    <location>
        <begin position="6"/>
        <end position="24"/>
    </location>
</feature>
<dbReference type="eggNOG" id="ENOG502S0NS">
    <property type="taxonomic scope" value="Eukaryota"/>
</dbReference>
<feature type="transmembrane region" description="Helical" evidence="7">
    <location>
        <begin position="216"/>
        <end position="237"/>
    </location>
</feature>
<dbReference type="GO" id="GO:0005262">
    <property type="term" value="F:calcium channel activity"/>
    <property type="evidence" value="ECO:0007669"/>
    <property type="project" value="TreeGrafter"/>
</dbReference>
<gene>
    <name evidence="9" type="ORF">GQ26_0190330</name>
</gene>
<feature type="domain" description="Sodium/calcium exchanger membrane region" evidence="8">
    <location>
        <begin position="10"/>
        <end position="154"/>
    </location>
</feature>
<comment type="similarity">
    <text evidence="2">Belongs to the Ca(2+):cation antiporter (CaCA) (TC 2.A.19) family. SLC24A subfamily.</text>
</comment>
<evidence type="ECO:0000256" key="5">
    <source>
        <dbReference type="ARBA" id="ARBA00022989"/>
    </source>
</evidence>
<dbReference type="PANTHER" id="PTHR10846:SF8">
    <property type="entry name" value="INNER MEMBRANE PROTEIN YRBG"/>
    <property type="match status" value="1"/>
</dbReference>
<dbReference type="InterPro" id="IPR044880">
    <property type="entry name" value="NCX_ion-bd_dom_sf"/>
</dbReference>
<keyword evidence="3" id="KW-0050">Antiport</keyword>
<evidence type="ECO:0000256" key="2">
    <source>
        <dbReference type="ARBA" id="ARBA00005364"/>
    </source>
</evidence>
<keyword evidence="5 7" id="KW-1133">Transmembrane helix</keyword>
<organism evidence="9">
    <name type="scientific">Talaromyces marneffei PM1</name>
    <dbReference type="NCBI Taxonomy" id="1077442"/>
    <lineage>
        <taxon>Eukaryota</taxon>
        <taxon>Fungi</taxon>
        <taxon>Dikarya</taxon>
        <taxon>Ascomycota</taxon>
        <taxon>Pezizomycotina</taxon>
        <taxon>Eurotiomycetes</taxon>
        <taxon>Eurotiomycetidae</taxon>
        <taxon>Eurotiales</taxon>
        <taxon>Trichocomaceae</taxon>
        <taxon>Talaromyces</taxon>
        <taxon>Talaromyces sect. Talaromyces</taxon>
    </lineage>
</organism>
<dbReference type="PANTHER" id="PTHR10846">
    <property type="entry name" value="SODIUM/POTASSIUM/CALCIUM EXCHANGER"/>
    <property type="match status" value="1"/>
</dbReference>